<sequence>MEPFNFILVPQGQEYRAVLKGLQPINSSTIKVLPIPIGSQYLTVYLKTWLNSEVVNSRSSIQVLVLGLCGSLSPNLQVGDVVIYQNCLPLMSRDFGEDPKDITFPWDYDLALFLHQKLISSHLVRGLTTDRVITTATEKQKLSQLDPVEVVDMEGLIILEFLTKAGIKAAMVRVVSDDFSQDLPDLTPAIDHHGRLKIFPLIKVLLQHPVQGLKLIKSGLKSLAILQQLTQKLQLLN</sequence>
<gene>
    <name evidence="2" type="ORF">A19Y_2539</name>
</gene>
<dbReference type="SUPFAM" id="SSF53167">
    <property type="entry name" value="Purine and uridine phosphorylases"/>
    <property type="match status" value="1"/>
</dbReference>
<dbReference type="RefSeq" id="WP_042154537.1">
    <property type="nucleotide sequence ID" value="NZ_CM002803.1"/>
</dbReference>
<accession>A0A073CGL3</accession>
<dbReference type="eggNOG" id="COG0775">
    <property type="taxonomic scope" value="Bacteria"/>
</dbReference>
<dbReference type="InterPro" id="IPR035994">
    <property type="entry name" value="Nucleoside_phosphorylase_sf"/>
</dbReference>
<dbReference type="AlphaFoldDB" id="A0A073CGL3"/>
<dbReference type="GeneID" id="77288997"/>
<dbReference type="Proteomes" id="UP000027395">
    <property type="component" value="Chromosome"/>
</dbReference>
<feature type="domain" description="Nucleoside phosphorylase" evidence="1">
    <location>
        <begin position="62"/>
        <end position="178"/>
    </location>
</feature>
<reference evidence="2 3" key="1">
    <citation type="journal article" date="2014" name="Appl. Environ. Microbiol.">
        <title>Elucidation of insertion elements encoded on plasmids and in vitro construction of shuttle vectors from the toxic cyanobacterium Planktothrix.</title>
        <authorList>
            <person name="Christiansen G."/>
            <person name="Goesmann A."/>
            <person name="Kurmayer R."/>
        </authorList>
    </citation>
    <scope>NUCLEOTIDE SEQUENCE [LARGE SCALE GENOMIC DNA]</scope>
    <source>
        <strain evidence="2 3">NIVA-CYA 126/8</strain>
    </source>
</reference>
<name>A0A073CGL3_PLAA1</name>
<dbReference type="GO" id="GO:0009116">
    <property type="term" value="P:nucleoside metabolic process"/>
    <property type="evidence" value="ECO:0007669"/>
    <property type="project" value="InterPro"/>
</dbReference>
<dbReference type="InterPro" id="IPR000845">
    <property type="entry name" value="Nucleoside_phosphorylase_d"/>
</dbReference>
<protein>
    <recommendedName>
        <fullName evidence="1">Nucleoside phosphorylase domain-containing protein</fullName>
    </recommendedName>
</protein>
<dbReference type="Gene3D" id="3.40.50.1580">
    <property type="entry name" value="Nucleoside phosphorylase domain"/>
    <property type="match status" value="1"/>
</dbReference>
<dbReference type="EMBL" id="CM002803">
    <property type="protein sequence ID" value="KEI67434.1"/>
    <property type="molecule type" value="Genomic_DNA"/>
</dbReference>
<dbReference type="GO" id="GO:0003824">
    <property type="term" value="F:catalytic activity"/>
    <property type="evidence" value="ECO:0007669"/>
    <property type="project" value="InterPro"/>
</dbReference>
<organism evidence="2 3">
    <name type="scientific">Planktothrix agardhii (strain NIVA-CYA 126/8)</name>
    <dbReference type="NCBI Taxonomy" id="388467"/>
    <lineage>
        <taxon>Bacteria</taxon>
        <taxon>Bacillati</taxon>
        <taxon>Cyanobacteriota</taxon>
        <taxon>Cyanophyceae</taxon>
        <taxon>Oscillatoriophycideae</taxon>
        <taxon>Oscillatoriales</taxon>
        <taxon>Microcoleaceae</taxon>
        <taxon>Planktothrix</taxon>
    </lineage>
</organism>
<dbReference type="PATRIC" id="fig|388467.6.peg.2483"/>
<evidence type="ECO:0000313" key="2">
    <source>
        <dbReference type="EMBL" id="KEI67434.1"/>
    </source>
</evidence>
<keyword evidence="3" id="KW-1185">Reference proteome</keyword>
<evidence type="ECO:0000313" key="3">
    <source>
        <dbReference type="Proteomes" id="UP000027395"/>
    </source>
</evidence>
<evidence type="ECO:0000259" key="1">
    <source>
        <dbReference type="Pfam" id="PF01048"/>
    </source>
</evidence>
<dbReference type="HOGENOM" id="CLU_097574_0_0_3"/>
<proteinExistence type="predicted"/>
<dbReference type="Pfam" id="PF01048">
    <property type="entry name" value="PNP_UDP_1"/>
    <property type="match status" value="1"/>
</dbReference>
<dbReference type="STRING" id="388467.A19Y_2539"/>